<organism evidence="2 3">
    <name type="scientific">Nocardioides currus</name>
    <dbReference type="NCBI Taxonomy" id="2133958"/>
    <lineage>
        <taxon>Bacteria</taxon>
        <taxon>Bacillati</taxon>
        <taxon>Actinomycetota</taxon>
        <taxon>Actinomycetes</taxon>
        <taxon>Propionibacteriales</taxon>
        <taxon>Nocardioidaceae</taxon>
        <taxon>Nocardioides</taxon>
    </lineage>
</organism>
<feature type="region of interest" description="Disordered" evidence="1">
    <location>
        <begin position="1"/>
        <end position="29"/>
    </location>
</feature>
<keyword evidence="3" id="KW-1185">Reference proteome</keyword>
<protein>
    <submittedName>
        <fullName evidence="2">Uncharacterized protein</fullName>
    </submittedName>
</protein>
<gene>
    <name evidence="2" type="ORF">C7S10_13730</name>
</gene>
<evidence type="ECO:0000256" key="1">
    <source>
        <dbReference type="SAM" id="MobiDB-lite"/>
    </source>
</evidence>
<dbReference type="AlphaFoldDB" id="A0A2R7YV81"/>
<reference evidence="2 3" key="1">
    <citation type="submission" date="2018-03" db="EMBL/GenBank/DDBJ databases">
        <authorList>
            <person name="Keele B.F."/>
        </authorList>
    </citation>
    <scope>NUCLEOTIDE SEQUENCE [LARGE SCALE GENOMIC DNA]</scope>
    <source>
        <strain evidence="2 3">IB-3</strain>
    </source>
</reference>
<dbReference type="EMBL" id="PYXZ01000006">
    <property type="protein sequence ID" value="PUA80214.1"/>
    <property type="molecule type" value="Genomic_DNA"/>
</dbReference>
<dbReference type="InterPro" id="IPR045592">
    <property type="entry name" value="DUF6461"/>
</dbReference>
<dbReference type="Proteomes" id="UP000244867">
    <property type="component" value="Unassembled WGS sequence"/>
</dbReference>
<name>A0A2R7YV81_9ACTN</name>
<accession>A0A2R7YV81</accession>
<evidence type="ECO:0000313" key="2">
    <source>
        <dbReference type="EMBL" id="PUA80214.1"/>
    </source>
</evidence>
<proteinExistence type="predicted"/>
<evidence type="ECO:0000313" key="3">
    <source>
        <dbReference type="Proteomes" id="UP000244867"/>
    </source>
</evidence>
<dbReference type="Pfam" id="PF20062">
    <property type="entry name" value="DUF6461"/>
    <property type="match status" value="1"/>
</dbReference>
<comment type="caution">
    <text evidence="2">The sequence shown here is derived from an EMBL/GenBank/DDBJ whole genome shotgun (WGS) entry which is preliminary data.</text>
</comment>
<sequence length="235" mass="25300">MVVTDAVEPTSDPSPTETPTYEQPPPLDRTELDAHLAALTPEDRALADHYLHEARLGEGTWVVAAPMTVEEAKALLLGPSPQRATAADEKAYMDAEISAYSFLQVGDGVVAWEDTGFAQPPERLLAALSRDGAASALASENIEAMTSFGYARDGEVVFDDFEYAFVDDLEMIPAEVRDLAALAWVDPDAPMVEGADWFAVAMAMGEKVTGVRATNAVRDVRDSYVVPLPWGPEEG</sequence>
<feature type="compositionally biased region" description="Low complexity" evidence="1">
    <location>
        <begin position="8"/>
        <end position="21"/>
    </location>
</feature>